<name>A0A7D6VU51_9CLOT</name>
<dbReference type="InterPro" id="IPR036505">
    <property type="entry name" value="Amidase/PGRP_sf"/>
</dbReference>
<feature type="domain" description="N-acetylmuramoyl-L-alanine amidase" evidence="2">
    <location>
        <begin position="8"/>
        <end position="132"/>
    </location>
</feature>
<dbReference type="RefSeq" id="WP_181601388.1">
    <property type="nucleotide sequence ID" value="NZ_CP059378.1"/>
</dbReference>
<dbReference type="Pfam" id="PF01471">
    <property type="entry name" value="PG_binding_1"/>
    <property type="match status" value="1"/>
</dbReference>
<organism evidence="4 5">
    <name type="scientific">Clostridium intestinale</name>
    <dbReference type="NCBI Taxonomy" id="36845"/>
    <lineage>
        <taxon>Bacteria</taxon>
        <taxon>Bacillati</taxon>
        <taxon>Bacillota</taxon>
        <taxon>Clostridia</taxon>
        <taxon>Eubacteriales</taxon>
        <taxon>Clostridiaceae</taxon>
        <taxon>Clostridium</taxon>
    </lineage>
</organism>
<dbReference type="CDD" id="cd06583">
    <property type="entry name" value="PGRP"/>
    <property type="match status" value="1"/>
</dbReference>
<gene>
    <name evidence="4" type="ORF">HZF06_19145</name>
</gene>
<dbReference type="Gene3D" id="3.40.80.10">
    <property type="entry name" value="Peptidoglycan recognition protein-like"/>
    <property type="match status" value="1"/>
</dbReference>
<protein>
    <submittedName>
        <fullName evidence="4">Peptidoglycan-binding domain-containing protein</fullName>
    </submittedName>
</protein>
<dbReference type="GO" id="GO:0008270">
    <property type="term" value="F:zinc ion binding"/>
    <property type="evidence" value="ECO:0007669"/>
    <property type="project" value="InterPro"/>
</dbReference>
<dbReference type="AlphaFoldDB" id="A0A7D6VU51"/>
<proteinExistence type="inferred from homology"/>
<evidence type="ECO:0000259" key="2">
    <source>
        <dbReference type="SMART" id="SM00644"/>
    </source>
</evidence>
<dbReference type="Proteomes" id="UP000512286">
    <property type="component" value="Chromosome"/>
</dbReference>
<evidence type="ECO:0000256" key="1">
    <source>
        <dbReference type="ARBA" id="ARBA00007553"/>
    </source>
</evidence>
<dbReference type="InterPro" id="IPR036366">
    <property type="entry name" value="PGBDSf"/>
</dbReference>
<dbReference type="Pfam" id="PF01510">
    <property type="entry name" value="Amidase_2"/>
    <property type="match status" value="1"/>
</dbReference>
<dbReference type="InterPro" id="IPR002502">
    <property type="entry name" value="Amidase_domain"/>
</dbReference>
<feature type="domain" description="Peptidoglycan recognition protein family" evidence="3">
    <location>
        <begin position="1"/>
        <end position="126"/>
    </location>
</feature>
<evidence type="ECO:0000259" key="3">
    <source>
        <dbReference type="SMART" id="SM00701"/>
    </source>
</evidence>
<accession>A0A7D6VU51</accession>
<dbReference type="SMART" id="SM00644">
    <property type="entry name" value="Ami_2"/>
    <property type="match status" value="1"/>
</dbReference>
<dbReference type="PANTHER" id="PTHR11022">
    <property type="entry name" value="PEPTIDOGLYCAN RECOGNITION PROTEIN"/>
    <property type="match status" value="1"/>
</dbReference>
<dbReference type="Gene3D" id="1.10.101.10">
    <property type="entry name" value="PGBD-like superfamily/PGBD"/>
    <property type="match status" value="1"/>
</dbReference>
<dbReference type="PANTHER" id="PTHR11022:SF41">
    <property type="entry name" value="PEPTIDOGLYCAN-RECOGNITION PROTEIN LC-RELATED"/>
    <property type="match status" value="1"/>
</dbReference>
<comment type="similarity">
    <text evidence="1">Belongs to the N-acetylmuramoyl-L-alanine amidase 2 family.</text>
</comment>
<sequence>MNIINVNLSFGSLSKRGATNKIIGHHADAFNCSVQDIHSWHKNNGWSGIGYHLFIRRNGEVYQGRPLDTLGAHTLNQNSDSVGICLEGRLTQEKPTQAQINSLKEVLSYLRGIYGNLPFKGHMDYMATDCPGTLMEYMGELNGTKTPVPTQAPETPKKTIDNNGWTAKVQAECNAQGFSNQIVDNIPGPNTLAGCPLIKFGASGKITALVQERLNKLGFNCGSVDGIFGEKTRAAVITFQTSRGLSADGVVGQNTWRKLLGL</sequence>
<reference evidence="4 5" key="1">
    <citation type="submission" date="2020-07" db="EMBL/GenBank/DDBJ databases">
        <title>Electron transfer.</title>
        <authorList>
            <person name="Huang L."/>
            <person name="Liu X."/>
            <person name="Zhou S."/>
        </authorList>
    </citation>
    <scope>NUCLEOTIDE SEQUENCE [LARGE SCALE GENOMIC DNA]</scope>
    <source>
        <strain evidence="4 5">Lx1</strain>
    </source>
</reference>
<dbReference type="SUPFAM" id="SSF55846">
    <property type="entry name" value="N-acetylmuramoyl-L-alanine amidase-like"/>
    <property type="match status" value="1"/>
</dbReference>
<dbReference type="KEGG" id="cint:HZF06_19145"/>
<dbReference type="InterPro" id="IPR006619">
    <property type="entry name" value="PGRP_domain_met/bac"/>
</dbReference>
<dbReference type="SMART" id="SM00701">
    <property type="entry name" value="PGRP"/>
    <property type="match status" value="1"/>
</dbReference>
<dbReference type="InterPro" id="IPR036365">
    <property type="entry name" value="PGBD-like_sf"/>
</dbReference>
<dbReference type="SUPFAM" id="SSF47090">
    <property type="entry name" value="PGBD-like"/>
    <property type="match status" value="1"/>
</dbReference>
<evidence type="ECO:0000313" key="4">
    <source>
        <dbReference type="EMBL" id="QLY79172.1"/>
    </source>
</evidence>
<dbReference type="GO" id="GO:0008745">
    <property type="term" value="F:N-acetylmuramoyl-L-alanine amidase activity"/>
    <property type="evidence" value="ECO:0007669"/>
    <property type="project" value="InterPro"/>
</dbReference>
<dbReference type="InterPro" id="IPR002477">
    <property type="entry name" value="Peptidoglycan-bd-like"/>
</dbReference>
<evidence type="ECO:0000313" key="5">
    <source>
        <dbReference type="Proteomes" id="UP000512286"/>
    </source>
</evidence>
<dbReference type="InterPro" id="IPR015510">
    <property type="entry name" value="PGRP"/>
</dbReference>
<dbReference type="GO" id="GO:0009253">
    <property type="term" value="P:peptidoglycan catabolic process"/>
    <property type="evidence" value="ECO:0007669"/>
    <property type="project" value="InterPro"/>
</dbReference>
<dbReference type="EMBL" id="CP059378">
    <property type="protein sequence ID" value="QLY79172.1"/>
    <property type="molecule type" value="Genomic_DNA"/>
</dbReference>